<dbReference type="EMBL" id="JBBPBN010000007">
    <property type="protein sequence ID" value="KAK9033950.1"/>
    <property type="molecule type" value="Genomic_DNA"/>
</dbReference>
<proteinExistence type="predicted"/>
<accession>A0ABR2T9K1</accession>
<evidence type="ECO:0000313" key="3">
    <source>
        <dbReference type="Proteomes" id="UP001396334"/>
    </source>
</evidence>
<organism evidence="2 3">
    <name type="scientific">Hibiscus sabdariffa</name>
    <name type="common">roselle</name>
    <dbReference type="NCBI Taxonomy" id="183260"/>
    <lineage>
        <taxon>Eukaryota</taxon>
        <taxon>Viridiplantae</taxon>
        <taxon>Streptophyta</taxon>
        <taxon>Embryophyta</taxon>
        <taxon>Tracheophyta</taxon>
        <taxon>Spermatophyta</taxon>
        <taxon>Magnoliopsida</taxon>
        <taxon>eudicotyledons</taxon>
        <taxon>Gunneridae</taxon>
        <taxon>Pentapetalae</taxon>
        <taxon>rosids</taxon>
        <taxon>malvids</taxon>
        <taxon>Malvales</taxon>
        <taxon>Malvaceae</taxon>
        <taxon>Malvoideae</taxon>
        <taxon>Hibiscus</taxon>
    </lineage>
</organism>
<evidence type="ECO:0000256" key="1">
    <source>
        <dbReference type="SAM" id="MobiDB-lite"/>
    </source>
</evidence>
<sequence length="106" mass="12268">MDLGEKLSRMGQPYETHQMPDYREPIPELRRRQVNRTYGDVRTVSYMGKDVLDALMPVSANLLLQTPDCQALQQSLDHQVPKFHIQFLLPVALYKSLRSRPPCLES</sequence>
<reference evidence="2 3" key="1">
    <citation type="journal article" date="2024" name="G3 (Bethesda)">
        <title>Genome assembly of Hibiscus sabdariffa L. provides insights into metabolisms of medicinal natural products.</title>
        <authorList>
            <person name="Kim T."/>
        </authorList>
    </citation>
    <scope>NUCLEOTIDE SEQUENCE [LARGE SCALE GENOMIC DNA]</scope>
    <source>
        <strain evidence="2">TK-2024</strain>
        <tissue evidence="2">Old leaves</tissue>
    </source>
</reference>
<evidence type="ECO:0000313" key="2">
    <source>
        <dbReference type="EMBL" id="KAK9033950.1"/>
    </source>
</evidence>
<comment type="caution">
    <text evidence="2">The sequence shown here is derived from an EMBL/GenBank/DDBJ whole genome shotgun (WGS) entry which is preliminary data.</text>
</comment>
<feature type="region of interest" description="Disordered" evidence="1">
    <location>
        <begin position="1"/>
        <end position="24"/>
    </location>
</feature>
<keyword evidence="3" id="KW-1185">Reference proteome</keyword>
<dbReference type="Proteomes" id="UP001396334">
    <property type="component" value="Unassembled WGS sequence"/>
</dbReference>
<gene>
    <name evidence="2" type="ORF">V6N11_050130</name>
</gene>
<protein>
    <submittedName>
        <fullName evidence="2">Uncharacterized protein</fullName>
    </submittedName>
</protein>
<name>A0ABR2T9K1_9ROSI</name>